<organism evidence="2 3">
    <name type="scientific">Phytophthora fragariaefolia</name>
    <dbReference type="NCBI Taxonomy" id="1490495"/>
    <lineage>
        <taxon>Eukaryota</taxon>
        <taxon>Sar</taxon>
        <taxon>Stramenopiles</taxon>
        <taxon>Oomycota</taxon>
        <taxon>Peronosporomycetes</taxon>
        <taxon>Peronosporales</taxon>
        <taxon>Peronosporaceae</taxon>
        <taxon>Phytophthora</taxon>
    </lineage>
</organism>
<dbReference type="OrthoDB" id="127066at2759"/>
<evidence type="ECO:0000313" key="2">
    <source>
        <dbReference type="EMBL" id="GMF24251.1"/>
    </source>
</evidence>
<evidence type="ECO:0000313" key="3">
    <source>
        <dbReference type="Proteomes" id="UP001165121"/>
    </source>
</evidence>
<comment type="caution">
    <text evidence="2">The sequence shown here is derived from an EMBL/GenBank/DDBJ whole genome shotgun (WGS) entry which is preliminary data.</text>
</comment>
<dbReference type="EMBL" id="BSXT01000316">
    <property type="protein sequence ID" value="GMF24251.1"/>
    <property type="molecule type" value="Genomic_DNA"/>
</dbReference>
<dbReference type="PANTHER" id="PTHR45786:SF74">
    <property type="entry name" value="ATP-DEPENDENT DNA HELICASE"/>
    <property type="match status" value="1"/>
</dbReference>
<dbReference type="AlphaFoldDB" id="A0A9W6U2N8"/>
<dbReference type="PANTHER" id="PTHR45786">
    <property type="entry name" value="DNA BINDING PROTEIN-LIKE"/>
    <property type="match status" value="1"/>
</dbReference>
<dbReference type="Proteomes" id="UP001165121">
    <property type="component" value="Unassembled WGS sequence"/>
</dbReference>
<protein>
    <submittedName>
        <fullName evidence="2">Unnamed protein product</fullName>
    </submittedName>
</protein>
<reference evidence="2" key="1">
    <citation type="submission" date="2023-04" db="EMBL/GenBank/DDBJ databases">
        <title>Phytophthora fragariaefolia NBRC 109709.</title>
        <authorList>
            <person name="Ichikawa N."/>
            <person name="Sato H."/>
            <person name="Tonouchi N."/>
        </authorList>
    </citation>
    <scope>NUCLEOTIDE SEQUENCE</scope>
    <source>
        <strain evidence="2">NBRC 109709</strain>
    </source>
</reference>
<evidence type="ECO:0000256" key="1">
    <source>
        <dbReference type="SAM" id="MobiDB-lite"/>
    </source>
</evidence>
<feature type="compositionally biased region" description="Basic and acidic residues" evidence="1">
    <location>
        <begin position="51"/>
        <end position="85"/>
    </location>
</feature>
<accession>A0A9W6U2N8</accession>
<name>A0A9W6U2N8_9STRA</name>
<gene>
    <name evidence="2" type="ORF">Pfra01_000403800</name>
</gene>
<keyword evidence="3" id="KW-1185">Reference proteome</keyword>
<proteinExistence type="predicted"/>
<sequence length="436" mass="49345">MQVLPILPAQPTLDQEGKQEEEDPTDHQRQFAAAYAEEQRQTALEAGPQNADERAQAQHDDQSRRAEVRSEQTDQERDALREQNRVRHKVPKRCYGHVNHEDFRASGVYGYGQGRCGRTASATFHYDVPFMPSLENSLLNLTSSAASRAGCNFPLSSLHPQDCYSGMVTRNFAAISEHTTRHLPSPPSELRQAITLSETSIKTKVWRDNMAFTRIAFRGQWDTTWDRFYPTSTVAQGRECHPSSRKSTLGTPTCKSARSAGKLRNDLARGIQVKDIRYVLHSKPSEPRTYNVPTVSEVGVAMVDDGNLTRPRDLYVSAKDHSLLRLFETDEKYDPLQYPLLFPYGDLGWKYTDVYANGASTGTSELCLCASTWRIAFSRRLTIRPRYIKTGVFSSSESSTNERNVNRNSYDGLPRTKRNFAQSGTMALRMPFSTRR</sequence>
<feature type="region of interest" description="Disordered" evidence="1">
    <location>
        <begin position="1"/>
        <end position="85"/>
    </location>
</feature>